<feature type="domain" description="RNA polymerase sigma-70 region 2" evidence="3">
    <location>
        <begin position="36"/>
        <end position="100"/>
    </location>
</feature>
<dbReference type="PANTHER" id="PTHR30173">
    <property type="entry name" value="SIGMA 19 FACTOR"/>
    <property type="match status" value="1"/>
</dbReference>
<dbReference type="SUPFAM" id="SSF54427">
    <property type="entry name" value="NTF2-like"/>
    <property type="match status" value="1"/>
</dbReference>
<dbReference type="InterPro" id="IPR014284">
    <property type="entry name" value="RNA_pol_sigma-70_dom"/>
</dbReference>
<dbReference type="InterPro" id="IPR052704">
    <property type="entry name" value="ECF_Sigma-70_Domain"/>
</dbReference>
<dbReference type="PANTHER" id="PTHR30173:SF36">
    <property type="entry name" value="ECF RNA POLYMERASE SIGMA FACTOR SIGJ"/>
    <property type="match status" value="1"/>
</dbReference>
<feature type="domain" description="RNA polymerase sigma factor 70 region 4 type 2" evidence="4">
    <location>
        <begin position="133"/>
        <end position="183"/>
    </location>
</feature>
<feature type="region of interest" description="Disordered" evidence="2">
    <location>
        <begin position="1"/>
        <end position="34"/>
    </location>
</feature>
<evidence type="ECO:0000313" key="6">
    <source>
        <dbReference type="Proteomes" id="UP000199468"/>
    </source>
</evidence>
<evidence type="ECO:0000256" key="1">
    <source>
        <dbReference type="ARBA" id="ARBA00011344"/>
    </source>
</evidence>
<evidence type="ECO:0000313" key="5">
    <source>
        <dbReference type="EMBL" id="SDH34846.1"/>
    </source>
</evidence>
<dbReference type="Pfam" id="PF08281">
    <property type="entry name" value="Sigma70_r4_2"/>
    <property type="match status" value="1"/>
</dbReference>
<evidence type="ECO:0000259" key="4">
    <source>
        <dbReference type="Pfam" id="PF08281"/>
    </source>
</evidence>
<dbReference type="InterPro" id="IPR013249">
    <property type="entry name" value="RNA_pol_sigma70_r4_t2"/>
</dbReference>
<evidence type="ECO:0000256" key="2">
    <source>
        <dbReference type="SAM" id="MobiDB-lite"/>
    </source>
</evidence>
<name>A0ABY0P5V4_9HYPH</name>
<sequence length="324" mass="35869">MSASARAIRPTGRTRPRLPPDDTNPARMTGAPASPFEANRSYLTRLAYRMLGSLSDAEDVVQDAWLRWHGAAPEAIANPRAWLGRVVTRLCLDLMKSARRKRETYVGAWLPEPLIEAIGGAPSADEAIDVPYALQLALERLSPLERAAFLLHDVFDLPFSEIADTLGRSEATCRQLVSRARRHAREEDGPRHPLSPDEARRYAQAFFQAAHSTDATILKSMLAHDAILRADGGGKVNSVLNPILGSDKIGRFFEGIGRHVEREGRSTTRYEFVMINGLPGYVSLERGETVQATAFDIRDGRVTAVYIIRNPDKLGHVRRLLEAA</sequence>
<dbReference type="EMBL" id="FNBZ01000008">
    <property type="protein sequence ID" value="SDH34846.1"/>
    <property type="molecule type" value="Genomic_DNA"/>
</dbReference>
<dbReference type="NCBIfam" id="TIGR02937">
    <property type="entry name" value="sigma70-ECF"/>
    <property type="match status" value="1"/>
</dbReference>
<dbReference type="InterPro" id="IPR007627">
    <property type="entry name" value="RNA_pol_sigma70_r2"/>
</dbReference>
<evidence type="ECO:0000259" key="3">
    <source>
        <dbReference type="Pfam" id="PF04542"/>
    </source>
</evidence>
<dbReference type="Proteomes" id="UP000199468">
    <property type="component" value="Unassembled WGS sequence"/>
</dbReference>
<dbReference type="InterPro" id="IPR013325">
    <property type="entry name" value="RNA_pol_sigma_r2"/>
</dbReference>
<protein>
    <submittedName>
        <fullName evidence="5">RNA polymerase sigma-70 factor, ECF subfamily</fullName>
    </submittedName>
</protein>
<comment type="subunit">
    <text evidence="1">Interacts transiently with the RNA polymerase catalytic core formed by RpoA, RpoB, RpoC and RpoZ (2 alpha, 1 beta, 1 beta' and 1 omega subunit) to form the RNA polymerase holoenzyme that can initiate transcription.</text>
</comment>
<dbReference type="SUPFAM" id="SSF88659">
    <property type="entry name" value="Sigma3 and sigma4 domains of RNA polymerase sigma factors"/>
    <property type="match status" value="1"/>
</dbReference>
<dbReference type="SUPFAM" id="SSF88946">
    <property type="entry name" value="Sigma2 domain of RNA polymerase sigma factors"/>
    <property type="match status" value="1"/>
</dbReference>
<reference evidence="5 6" key="1">
    <citation type="submission" date="2016-10" db="EMBL/GenBank/DDBJ databases">
        <authorList>
            <person name="Varghese N."/>
            <person name="Submissions S."/>
        </authorList>
    </citation>
    <scope>NUCLEOTIDE SEQUENCE [LARGE SCALE GENOMIC DNA]</scope>
    <source>
        <strain evidence="5 6">DSM 26672</strain>
    </source>
</reference>
<dbReference type="Pfam" id="PF04542">
    <property type="entry name" value="Sigma70_r2"/>
    <property type="match status" value="1"/>
</dbReference>
<dbReference type="InterPro" id="IPR013324">
    <property type="entry name" value="RNA_pol_sigma_r3/r4-like"/>
</dbReference>
<accession>A0ABY0P5V4</accession>
<dbReference type="NCBIfam" id="NF007214">
    <property type="entry name" value="PRK09636.1"/>
    <property type="match status" value="1"/>
</dbReference>
<dbReference type="Gene3D" id="1.10.10.10">
    <property type="entry name" value="Winged helix-like DNA-binding domain superfamily/Winged helix DNA-binding domain"/>
    <property type="match status" value="1"/>
</dbReference>
<dbReference type="Gene3D" id="1.10.1740.10">
    <property type="match status" value="1"/>
</dbReference>
<gene>
    <name evidence="5" type="ORF">SAMN05421844_10882</name>
</gene>
<comment type="caution">
    <text evidence="5">The sequence shown here is derived from an EMBL/GenBank/DDBJ whole genome shotgun (WGS) entry which is preliminary data.</text>
</comment>
<proteinExistence type="predicted"/>
<dbReference type="InterPro" id="IPR036388">
    <property type="entry name" value="WH-like_DNA-bd_sf"/>
</dbReference>
<organism evidence="5 6">
    <name type="scientific">Bosea robiniae</name>
    <dbReference type="NCBI Taxonomy" id="1036780"/>
    <lineage>
        <taxon>Bacteria</taxon>
        <taxon>Pseudomonadati</taxon>
        <taxon>Pseudomonadota</taxon>
        <taxon>Alphaproteobacteria</taxon>
        <taxon>Hyphomicrobiales</taxon>
        <taxon>Boseaceae</taxon>
        <taxon>Bosea</taxon>
    </lineage>
</organism>
<keyword evidence="6" id="KW-1185">Reference proteome</keyword>
<dbReference type="InterPro" id="IPR032710">
    <property type="entry name" value="NTF2-like_dom_sf"/>
</dbReference>